<accession>A0ABC8T145</accession>
<keyword evidence="2" id="KW-1185">Reference proteome</keyword>
<protein>
    <submittedName>
        <fullName evidence="1">Uncharacterized protein</fullName>
    </submittedName>
</protein>
<reference evidence="1 2" key="1">
    <citation type="submission" date="2024-02" db="EMBL/GenBank/DDBJ databases">
        <authorList>
            <person name="Vignale AGUSTIN F."/>
            <person name="Sosa J E."/>
            <person name="Modenutti C."/>
        </authorList>
    </citation>
    <scope>NUCLEOTIDE SEQUENCE [LARGE SCALE GENOMIC DNA]</scope>
</reference>
<comment type="caution">
    <text evidence="1">The sequence shown here is derived from an EMBL/GenBank/DDBJ whole genome shotgun (WGS) entry which is preliminary data.</text>
</comment>
<dbReference type="Proteomes" id="UP001642360">
    <property type="component" value="Unassembled WGS sequence"/>
</dbReference>
<dbReference type="EMBL" id="CAUOFW020003947">
    <property type="protein sequence ID" value="CAK9162895.1"/>
    <property type="molecule type" value="Genomic_DNA"/>
</dbReference>
<evidence type="ECO:0000313" key="1">
    <source>
        <dbReference type="EMBL" id="CAK9162895.1"/>
    </source>
</evidence>
<organism evidence="1 2">
    <name type="scientific">Ilex paraguariensis</name>
    <name type="common">yerba mate</name>
    <dbReference type="NCBI Taxonomy" id="185542"/>
    <lineage>
        <taxon>Eukaryota</taxon>
        <taxon>Viridiplantae</taxon>
        <taxon>Streptophyta</taxon>
        <taxon>Embryophyta</taxon>
        <taxon>Tracheophyta</taxon>
        <taxon>Spermatophyta</taxon>
        <taxon>Magnoliopsida</taxon>
        <taxon>eudicotyledons</taxon>
        <taxon>Gunneridae</taxon>
        <taxon>Pentapetalae</taxon>
        <taxon>asterids</taxon>
        <taxon>campanulids</taxon>
        <taxon>Aquifoliales</taxon>
        <taxon>Aquifoliaceae</taxon>
        <taxon>Ilex</taxon>
    </lineage>
</organism>
<dbReference type="AlphaFoldDB" id="A0ABC8T145"/>
<evidence type="ECO:0000313" key="2">
    <source>
        <dbReference type="Proteomes" id="UP001642360"/>
    </source>
</evidence>
<proteinExistence type="predicted"/>
<name>A0ABC8T145_9AQUA</name>
<sequence>MTVKRVVANDATQDQNSYVSDLEKAKDLSSPELILHAAVKLAGKKCSGGERETEPIMYGKTKSVCGELETDQESAGSSEEMESPKSVARFGRWNAKDINVHVHSQILRIREEDSHLGEDVGECLGAKDKLAVHHVESRVDYMLFSRPILPASPLGGKTTIKTTH</sequence>
<gene>
    <name evidence="1" type="ORF">ILEXP_LOCUS31855</name>
</gene>